<name>A1SZ95_PSYIN</name>
<sequence>MTYQNNIVSIKVGAPESTGFAFKSACGKSKYVITSKHSICIDKPSCKLISSGVNACRSCPANIDNSQITIKFQDREPVKAIASFKSDKSDVALLELESEQPGLELLKCSFDDANDYLMWKHDKACILLDNKRVKEQSYVLYNLKSSTFSDFLPKSQVIPGYSGTPIFSIDTNNTPTIHAILTDNEENNDIGAELITRELLHELSLKSSITINYNFSLLSKNISTSFIDTCFDFYYEHNLENNNKIKVYSLPFSDSNKFDLSKIVDYLTENMSRSVFPPREVELSQGDQMKVFEAFNKFLSEPQDIYSKPALLQNLVESDLLAPTLYKSTKQNEFSSIHIREFLPEKFEFVMTKFFSDSDLVEAVDKCANSLIDANNNASGSSLLLEQSFVQQSVSIKYADLISKLILPENEMHVEYNFGLLSTYRLDIDSDVYSVRNLNDKKQAIKDNIMVHLKDKHAMISSIFDEHLFMGKTCYLYLIPINEVGELNKLMHAKINSNING</sequence>
<dbReference type="STRING" id="357804.Ping_3113"/>
<reference evidence="2 3" key="1">
    <citation type="submission" date="2007-01" db="EMBL/GenBank/DDBJ databases">
        <title>Complete sequence of Psychromonas ingrahamii 37.</title>
        <authorList>
            <consortium name="US DOE Joint Genome Institute"/>
            <person name="Copeland A."/>
            <person name="Lucas S."/>
            <person name="Lapidus A."/>
            <person name="Barry K."/>
            <person name="Detter J.C."/>
            <person name="Glavina del Rio T."/>
            <person name="Hammon N."/>
            <person name="Israni S."/>
            <person name="Dalin E."/>
            <person name="Tice H."/>
            <person name="Pitluck S."/>
            <person name="Thompson L.S."/>
            <person name="Brettin T."/>
            <person name="Bruce D."/>
            <person name="Han C."/>
            <person name="Tapia R."/>
            <person name="Schmutz J."/>
            <person name="Larimer F."/>
            <person name="Land M."/>
            <person name="Hauser L."/>
            <person name="Kyrpides N."/>
            <person name="Ivanova N."/>
            <person name="Staley J."/>
            <person name="Richardson P."/>
        </authorList>
    </citation>
    <scope>NUCLEOTIDE SEQUENCE [LARGE SCALE GENOMIC DNA]</scope>
    <source>
        <strain evidence="2 3">37</strain>
    </source>
</reference>
<dbReference type="KEGG" id="pin:Ping_3113"/>
<evidence type="ECO:0000259" key="1">
    <source>
        <dbReference type="Pfam" id="PF08878"/>
    </source>
</evidence>
<dbReference type="AlphaFoldDB" id="A1SZ95"/>
<gene>
    <name evidence="2" type="ordered locus">Ping_3113</name>
</gene>
<dbReference type="eggNOG" id="ENOG50309QS">
    <property type="taxonomic scope" value="Bacteria"/>
</dbReference>
<accession>A1SZ95</accession>
<protein>
    <recommendedName>
        <fullName evidence="1">Anti-bacteriophage protein A/HamA C-terminal domain-containing protein</fullName>
    </recommendedName>
</protein>
<dbReference type="EMBL" id="CP000510">
    <property type="protein sequence ID" value="ABM04810.1"/>
    <property type="molecule type" value="Genomic_DNA"/>
</dbReference>
<dbReference type="InterPro" id="IPR014976">
    <property type="entry name" value="AbpA_HamA_C"/>
</dbReference>
<dbReference type="Pfam" id="PF08878">
    <property type="entry name" value="HamA"/>
    <property type="match status" value="1"/>
</dbReference>
<proteinExistence type="predicted"/>
<feature type="domain" description="Anti-bacteriophage protein A/HamA C-terminal" evidence="1">
    <location>
        <begin position="225"/>
        <end position="495"/>
    </location>
</feature>
<dbReference type="HOGENOM" id="CLU_549403_0_0_6"/>
<organism evidence="2 3">
    <name type="scientific">Psychromonas ingrahamii (strain DSM 17664 / CCUG 51855 / 37)</name>
    <dbReference type="NCBI Taxonomy" id="357804"/>
    <lineage>
        <taxon>Bacteria</taxon>
        <taxon>Pseudomonadati</taxon>
        <taxon>Pseudomonadota</taxon>
        <taxon>Gammaproteobacteria</taxon>
        <taxon>Alteromonadales</taxon>
        <taxon>Psychromonadaceae</taxon>
        <taxon>Psychromonas</taxon>
    </lineage>
</organism>
<dbReference type="Proteomes" id="UP000000639">
    <property type="component" value="Chromosome"/>
</dbReference>
<evidence type="ECO:0000313" key="3">
    <source>
        <dbReference type="Proteomes" id="UP000000639"/>
    </source>
</evidence>
<evidence type="ECO:0000313" key="2">
    <source>
        <dbReference type="EMBL" id="ABM04810.1"/>
    </source>
</evidence>
<dbReference type="RefSeq" id="WP_011771364.1">
    <property type="nucleotide sequence ID" value="NC_008709.1"/>
</dbReference>
<dbReference type="SUPFAM" id="SSF50494">
    <property type="entry name" value="Trypsin-like serine proteases"/>
    <property type="match status" value="1"/>
</dbReference>
<dbReference type="InterPro" id="IPR009003">
    <property type="entry name" value="Peptidase_S1_PA"/>
</dbReference>
<keyword evidence="3" id="KW-1185">Reference proteome</keyword>
<dbReference type="OrthoDB" id="7210088at2"/>